<organism evidence="1 2">
    <name type="scientific">Streptomyces flavofungini</name>
    <dbReference type="NCBI Taxonomy" id="68200"/>
    <lineage>
        <taxon>Bacteria</taxon>
        <taxon>Bacillati</taxon>
        <taxon>Actinomycetota</taxon>
        <taxon>Actinomycetes</taxon>
        <taxon>Kitasatosporales</taxon>
        <taxon>Streptomycetaceae</taxon>
        <taxon>Streptomyces</taxon>
    </lineage>
</organism>
<evidence type="ECO:0000313" key="2">
    <source>
        <dbReference type="Proteomes" id="UP000634780"/>
    </source>
</evidence>
<dbReference type="Proteomes" id="UP000634780">
    <property type="component" value="Unassembled WGS sequence"/>
</dbReference>
<proteinExistence type="predicted"/>
<accession>A0ABS0XGF0</accession>
<comment type="caution">
    <text evidence="1">The sequence shown here is derived from an EMBL/GenBank/DDBJ whole genome shotgun (WGS) entry which is preliminary data.</text>
</comment>
<reference evidence="1 2" key="1">
    <citation type="submission" date="2020-12" db="EMBL/GenBank/DDBJ databases">
        <title>Streptomyces typhae sp. nov., a novel endophytic actinomycete isolated from the root of cattail pollen (Typha angustifolia L.).</title>
        <authorList>
            <person name="Peng C."/>
            <person name="Liu C."/>
        </authorList>
    </citation>
    <scope>NUCLEOTIDE SEQUENCE [LARGE SCALE GENOMIC DNA]</scope>
    <source>
        <strain evidence="1 2">JCM 4753</strain>
    </source>
</reference>
<name>A0ABS0XGF0_9ACTN</name>
<keyword evidence="2" id="KW-1185">Reference proteome</keyword>
<protein>
    <submittedName>
        <fullName evidence="1">Uncharacterized protein</fullName>
    </submittedName>
</protein>
<evidence type="ECO:0000313" key="1">
    <source>
        <dbReference type="EMBL" id="MBJ3812306.1"/>
    </source>
</evidence>
<gene>
    <name evidence="1" type="ORF">JGB26_35370</name>
</gene>
<dbReference type="RefSeq" id="WP_190120366.1">
    <property type="nucleotide sequence ID" value="NZ_BMVR01000023.1"/>
</dbReference>
<sequence length="159" mass="17959">MDGEPFGFLRSRHAGVGAGAQLLTEAWLFDADDIPAHRDGVRYLNTRSSRSEAMADIAGWRTFYRREQEDRSPVFGVVLDERREKYGPTVPRELQDHFLDGTLDFYGVGLLRPHPRHGRFHADALTFTWGIVAPCGLEGIYTQVDRVPKSLADYAPRSP</sequence>
<dbReference type="EMBL" id="JAEKOZ010000036">
    <property type="protein sequence ID" value="MBJ3812306.1"/>
    <property type="molecule type" value="Genomic_DNA"/>
</dbReference>